<dbReference type="GO" id="GO:0043190">
    <property type="term" value="C:ATP-binding cassette (ABC) transporter complex"/>
    <property type="evidence" value="ECO:0007669"/>
    <property type="project" value="InterPro"/>
</dbReference>
<protein>
    <recommendedName>
        <fullName evidence="11">Transport permease protein</fullName>
    </recommendedName>
</protein>
<dbReference type="PANTHER" id="PTHR30413:SF10">
    <property type="entry name" value="CAPSULE POLYSACCHARIDE EXPORT INNER-MEMBRANE PROTEIN CTRC"/>
    <property type="match status" value="1"/>
</dbReference>
<organism evidence="13 14">
    <name type="scientific">Mangrovicoccus algicola</name>
    <dbReference type="NCBI Taxonomy" id="2771008"/>
    <lineage>
        <taxon>Bacteria</taxon>
        <taxon>Pseudomonadati</taxon>
        <taxon>Pseudomonadota</taxon>
        <taxon>Alphaproteobacteria</taxon>
        <taxon>Rhodobacterales</taxon>
        <taxon>Paracoccaceae</taxon>
        <taxon>Mangrovicoccus</taxon>
    </lineage>
</organism>
<dbReference type="AlphaFoldDB" id="A0A8J6YWQ4"/>
<evidence type="ECO:0000256" key="4">
    <source>
        <dbReference type="ARBA" id="ARBA00022475"/>
    </source>
</evidence>
<dbReference type="Proteomes" id="UP000609121">
    <property type="component" value="Unassembled WGS sequence"/>
</dbReference>
<dbReference type="EMBL" id="JACVXA010000036">
    <property type="protein sequence ID" value="MBE3639007.1"/>
    <property type="molecule type" value="Genomic_DNA"/>
</dbReference>
<evidence type="ECO:0000256" key="1">
    <source>
        <dbReference type="ARBA" id="ARBA00004651"/>
    </source>
</evidence>
<evidence type="ECO:0000256" key="3">
    <source>
        <dbReference type="ARBA" id="ARBA00022448"/>
    </source>
</evidence>
<feature type="transmembrane region" description="Helical" evidence="11">
    <location>
        <begin position="111"/>
        <end position="133"/>
    </location>
</feature>
<dbReference type="PANTHER" id="PTHR30413">
    <property type="entry name" value="INNER MEMBRANE TRANSPORT PERMEASE"/>
    <property type="match status" value="1"/>
</dbReference>
<evidence type="ECO:0000256" key="2">
    <source>
        <dbReference type="ARBA" id="ARBA00007783"/>
    </source>
</evidence>
<keyword evidence="6 11" id="KW-0812">Transmembrane</keyword>
<gene>
    <name evidence="13" type="ORF">ICN82_12415</name>
</gene>
<dbReference type="PRINTS" id="PR00164">
    <property type="entry name" value="ABC2TRNSPORT"/>
</dbReference>
<evidence type="ECO:0000256" key="9">
    <source>
        <dbReference type="ARBA" id="ARBA00023047"/>
    </source>
</evidence>
<evidence type="ECO:0000313" key="13">
    <source>
        <dbReference type="EMBL" id="MBE3639007.1"/>
    </source>
</evidence>
<feature type="transmembrane region" description="Helical" evidence="11">
    <location>
        <begin position="226"/>
        <end position="249"/>
    </location>
</feature>
<keyword evidence="14" id="KW-1185">Reference proteome</keyword>
<feature type="transmembrane region" description="Helical" evidence="11">
    <location>
        <begin position="32"/>
        <end position="54"/>
    </location>
</feature>
<dbReference type="GO" id="GO:0015774">
    <property type="term" value="P:polysaccharide transport"/>
    <property type="evidence" value="ECO:0007669"/>
    <property type="project" value="UniProtKB-KW"/>
</dbReference>
<comment type="caution">
    <text evidence="11">Lacks conserved residue(s) required for the propagation of feature annotation.</text>
</comment>
<keyword evidence="8 11" id="KW-1133">Transmembrane helix</keyword>
<keyword evidence="10 11" id="KW-0472">Membrane</keyword>
<keyword evidence="4 11" id="KW-1003">Cell membrane</keyword>
<keyword evidence="3 11" id="KW-0813">Transport</keyword>
<evidence type="ECO:0000256" key="11">
    <source>
        <dbReference type="RuleBase" id="RU361157"/>
    </source>
</evidence>
<evidence type="ECO:0000313" key="14">
    <source>
        <dbReference type="Proteomes" id="UP000609121"/>
    </source>
</evidence>
<feature type="transmembrane region" description="Helical" evidence="11">
    <location>
        <begin position="183"/>
        <end position="206"/>
    </location>
</feature>
<evidence type="ECO:0000256" key="5">
    <source>
        <dbReference type="ARBA" id="ARBA00022597"/>
    </source>
</evidence>
<keyword evidence="5" id="KW-0762">Sugar transport</keyword>
<evidence type="ECO:0000256" key="8">
    <source>
        <dbReference type="ARBA" id="ARBA00022989"/>
    </source>
</evidence>
<dbReference type="Pfam" id="PF01061">
    <property type="entry name" value="ABC2_membrane"/>
    <property type="match status" value="1"/>
</dbReference>
<feature type="transmembrane region" description="Helical" evidence="11">
    <location>
        <begin position="145"/>
        <end position="171"/>
    </location>
</feature>
<dbReference type="GO" id="GO:0015920">
    <property type="term" value="P:lipopolysaccharide transport"/>
    <property type="evidence" value="ECO:0007669"/>
    <property type="project" value="TreeGrafter"/>
</dbReference>
<name>A0A8J6YWQ4_9RHOB</name>
<keyword evidence="7" id="KW-0972">Capsule biogenesis/degradation</keyword>
<comment type="similarity">
    <text evidence="2 11">Belongs to the ABC-2 integral membrane protein family.</text>
</comment>
<comment type="caution">
    <text evidence="13">The sequence shown here is derived from an EMBL/GenBank/DDBJ whole genome shotgun (WGS) entry which is preliminary data.</text>
</comment>
<evidence type="ECO:0000259" key="12">
    <source>
        <dbReference type="PROSITE" id="PS51012"/>
    </source>
</evidence>
<comment type="subcellular location">
    <subcellularLocation>
        <location evidence="11">Cell inner membrane</location>
        <topology evidence="11">Multi-pass membrane protein</topology>
    </subcellularLocation>
    <subcellularLocation>
        <location evidence="1">Cell membrane</location>
        <topology evidence="1">Multi-pass membrane protein</topology>
    </subcellularLocation>
</comment>
<proteinExistence type="inferred from homology"/>
<dbReference type="InterPro" id="IPR013525">
    <property type="entry name" value="ABC2_TM"/>
</dbReference>
<sequence length="260" mass="29183">MGLLNAFARTPRVVGALMLREMATTYGKSPGGYIWAVLEPLGGILMMAICFSLFMRTPPIGDNFMLFYASGILPFSIYMDLSNKVSGSISFSRALLAYPSVTFMDAILARLLLNSLMQFLVFYIVLGGIVLVYQPDLIPDASQVALALALILLLSFGMGTLNCFLFAMYPLYKQIWSIATRPLLLASGIFFTYHSLPPMLQSVLWYNPILQIVGVMRDGIYYQYDGAYISVTYVLLFSIVPMLLGLFFLSRYYRVILYEK</sequence>
<dbReference type="InterPro" id="IPR047817">
    <property type="entry name" value="ABC2_TM_bact-type"/>
</dbReference>
<accession>A0A8J6YWQ4</accession>
<dbReference type="GO" id="GO:0140359">
    <property type="term" value="F:ABC-type transporter activity"/>
    <property type="evidence" value="ECO:0007669"/>
    <property type="project" value="InterPro"/>
</dbReference>
<evidence type="ECO:0000256" key="6">
    <source>
        <dbReference type="ARBA" id="ARBA00022692"/>
    </source>
</evidence>
<dbReference type="RefSeq" id="WP_193183233.1">
    <property type="nucleotide sequence ID" value="NZ_JACVXA010000036.1"/>
</dbReference>
<keyword evidence="9" id="KW-0625">Polysaccharide transport</keyword>
<dbReference type="InterPro" id="IPR000412">
    <property type="entry name" value="ABC_2_transport"/>
</dbReference>
<evidence type="ECO:0000256" key="7">
    <source>
        <dbReference type="ARBA" id="ARBA00022903"/>
    </source>
</evidence>
<reference evidence="13" key="1">
    <citation type="submission" date="2020-09" db="EMBL/GenBank/DDBJ databases">
        <title>A novel bacterium of genus Mangrovicoccus, isolated from South China Sea.</title>
        <authorList>
            <person name="Huang H."/>
            <person name="Mo K."/>
            <person name="Hu Y."/>
        </authorList>
    </citation>
    <scope>NUCLEOTIDE SEQUENCE</scope>
    <source>
        <strain evidence="13">HB182678</strain>
    </source>
</reference>
<evidence type="ECO:0000256" key="10">
    <source>
        <dbReference type="ARBA" id="ARBA00023136"/>
    </source>
</evidence>
<dbReference type="PROSITE" id="PS51012">
    <property type="entry name" value="ABC_TM2"/>
    <property type="match status" value="1"/>
</dbReference>
<feature type="domain" description="ABC transmembrane type-2" evidence="12">
    <location>
        <begin position="31"/>
        <end position="252"/>
    </location>
</feature>